<dbReference type="Gene3D" id="2.115.10.20">
    <property type="entry name" value="Glycosyl hydrolase domain, family 43"/>
    <property type="match status" value="1"/>
</dbReference>
<evidence type="ECO:0000313" key="3">
    <source>
        <dbReference type="Proteomes" id="UP000218505"/>
    </source>
</evidence>
<name>A0A290Z5E9_9PSEU</name>
<evidence type="ECO:0000313" key="2">
    <source>
        <dbReference type="EMBL" id="ATE54212.1"/>
    </source>
</evidence>
<dbReference type="CDD" id="cd08983">
    <property type="entry name" value="GH43_Bt3655-like"/>
    <property type="match status" value="1"/>
</dbReference>
<feature type="signal peptide" evidence="1">
    <location>
        <begin position="1"/>
        <end position="33"/>
    </location>
</feature>
<dbReference type="PANTHER" id="PTHR43301">
    <property type="entry name" value="ARABINAN ENDO-1,5-ALPHA-L-ARABINOSIDASE"/>
    <property type="match status" value="1"/>
</dbReference>
<dbReference type="AlphaFoldDB" id="A0A290Z5E9"/>
<organism evidence="2 3">
    <name type="scientific">Actinosynnema pretiosum</name>
    <dbReference type="NCBI Taxonomy" id="42197"/>
    <lineage>
        <taxon>Bacteria</taxon>
        <taxon>Bacillati</taxon>
        <taxon>Actinomycetota</taxon>
        <taxon>Actinomycetes</taxon>
        <taxon>Pseudonocardiales</taxon>
        <taxon>Pseudonocardiaceae</taxon>
        <taxon>Actinosynnema</taxon>
    </lineage>
</organism>
<proteinExistence type="predicted"/>
<feature type="chain" id="PRO_5012448628" evidence="1">
    <location>
        <begin position="34"/>
        <end position="361"/>
    </location>
</feature>
<accession>A0A290Z5E9</accession>
<keyword evidence="1" id="KW-0732">Signal</keyword>
<dbReference type="GO" id="GO:0016798">
    <property type="term" value="F:hydrolase activity, acting on glycosyl bonds"/>
    <property type="evidence" value="ECO:0007669"/>
    <property type="project" value="UniProtKB-KW"/>
</dbReference>
<dbReference type="SUPFAM" id="SSF75005">
    <property type="entry name" value="Arabinanase/levansucrase/invertase"/>
    <property type="match status" value="1"/>
</dbReference>
<dbReference type="Proteomes" id="UP000218505">
    <property type="component" value="Chromosome"/>
</dbReference>
<dbReference type="RefSeq" id="WP_096493140.1">
    <property type="nucleotide sequence ID" value="NZ_CP023445.1"/>
</dbReference>
<dbReference type="EMBL" id="CP023445">
    <property type="protein sequence ID" value="ATE54212.1"/>
    <property type="molecule type" value="Genomic_DNA"/>
</dbReference>
<evidence type="ECO:0000256" key="1">
    <source>
        <dbReference type="SAM" id="SignalP"/>
    </source>
</evidence>
<dbReference type="InterPro" id="IPR023296">
    <property type="entry name" value="Glyco_hydro_beta-prop_sf"/>
</dbReference>
<dbReference type="InterPro" id="IPR050727">
    <property type="entry name" value="GH43_arabinanases"/>
</dbReference>
<dbReference type="PANTHER" id="PTHR43301:SF3">
    <property type="entry name" value="ARABINAN ENDO-1,5-ALPHA-L-ARABINOSIDASE A-RELATED"/>
    <property type="match status" value="1"/>
</dbReference>
<sequence length="361" mass="39719">MTHRPAFRRTALATLSLLSLLSLLAAPAPSASASATGQAHASQTHASQTYAGYLFAYFLGEGTPTGERVHLATSRGNDPLRYDTLNNGAPVLTSTTGTTGARDPFLMRKRDGGFLLITTDAKMHDGPSWDHAQRHGSRNIVIWESPDLVTWSSPRLAEVGDDTVGNVWAPEAFYDPATRRYVVFWASNLYPRTDPQHTGPSYNRVLYATTTDFRTFSPQRVWIDPGHAVIDTTVVTDRGQFFRFTKDEREQSQAPCGKFVFQERGRSFFGPYGEVADCLGRGDIAMGEGATLFQDNNSGRWHMFVDEFLGRGYVPFETDDLASGRWTPSASADLPTGSRHGSVLPVTADELRRVRAAHPNG</sequence>
<protein>
    <submittedName>
        <fullName evidence="2">1,4-beta-xylanase</fullName>
    </submittedName>
</protein>
<dbReference type="PROSITE" id="PS51318">
    <property type="entry name" value="TAT"/>
    <property type="match status" value="1"/>
</dbReference>
<dbReference type="KEGG" id="apre:CNX65_13685"/>
<reference evidence="2" key="1">
    <citation type="submission" date="2017-09" db="EMBL/GenBank/DDBJ databases">
        <title>Complete Genome Sequence of ansamitocin-producing Bacterium Actinosynnema pretiosum X47.</title>
        <authorList>
            <person name="Cao G."/>
            <person name="Zong G."/>
            <person name="Zhong C."/>
            <person name="Fu J."/>
        </authorList>
    </citation>
    <scope>NUCLEOTIDE SEQUENCE [LARGE SCALE GENOMIC DNA]</scope>
    <source>
        <strain evidence="2">X47</strain>
    </source>
</reference>
<dbReference type="InterPro" id="IPR006311">
    <property type="entry name" value="TAT_signal"/>
</dbReference>
<gene>
    <name evidence="2" type="ORF">CNX65_13685</name>
</gene>
<dbReference type="GO" id="GO:0045493">
    <property type="term" value="P:xylan catabolic process"/>
    <property type="evidence" value="ECO:0007669"/>
    <property type="project" value="UniProtKB-KW"/>
</dbReference>
<keyword evidence="3" id="KW-1185">Reference proteome</keyword>